<feature type="transmembrane region" description="Helical" evidence="12">
    <location>
        <begin position="206"/>
        <end position="225"/>
    </location>
</feature>
<dbReference type="AlphaFoldDB" id="A0A2S8EYR9"/>
<dbReference type="Proteomes" id="UP000240009">
    <property type="component" value="Unassembled WGS sequence"/>
</dbReference>
<dbReference type="OrthoDB" id="19906at2"/>
<evidence type="ECO:0000256" key="6">
    <source>
        <dbReference type="ARBA" id="ARBA00022989"/>
    </source>
</evidence>
<evidence type="ECO:0000256" key="10">
    <source>
        <dbReference type="ARBA" id="ARBA00023136"/>
    </source>
</evidence>
<keyword evidence="11" id="KW-0275">Fatty acid biosynthesis</keyword>
<proteinExistence type="inferred from homology"/>
<feature type="domain" description="Fatty acid desaturase" evidence="13">
    <location>
        <begin position="51"/>
        <end position="283"/>
    </location>
</feature>
<protein>
    <submittedName>
        <fullName evidence="14">Acyl-CoA desaturase</fullName>
    </submittedName>
</protein>
<reference evidence="14 15" key="1">
    <citation type="submission" date="2018-02" db="EMBL/GenBank/DDBJ databases">
        <title>Comparative genomes isolates from brazilian mangrove.</title>
        <authorList>
            <person name="Araujo J.E."/>
            <person name="Taketani R.G."/>
            <person name="Silva M.C.P."/>
            <person name="Loureco M.V."/>
            <person name="Andreote F.D."/>
        </authorList>
    </citation>
    <scope>NUCLEOTIDE SEQUENCE [LARGE SCALE GENOMIC DNA]</scope>
    <source>
        <strain evidence="14 15">HEX-2 MGV</strain>
    </source>
</reference>
<evidence type="ECO:0000256" key="3">
    <source>
        <dbReference type="ARBA" id="ARBA00022516"/>
    </source>
</evidence>
<comment type="subcellular location">
    <subcellularLocation>
        <location evidence="1">Membrane</location>
        <topology evidence="1">Multi-pass membrane protein</topology>
    </subcellularLocation>
</comment>
<evidence type="ECO:0000256" key="8">
    <source>
        <dbReference type="ARBA" id="ARBA00023004"/>
    </source>
</evidence>
<dbReference type="GO" id="GO:0016020">
    <property type="term" value="C:membrane"/>
    <property type="evidence" value="ECO:0007669"/>
    <property type="project" value="UniProtKB-SubCell"/>
</dbReference>
<evidence type="ECO:0000256" key="4">
    <source>
        <dbReference type="ARBA" id="ARBA00022692"/>
    </source>
</evidence>
<keyword evidence="5" id="KW-0276">Fatty acid metabolism</keyword>
<dbReference type="GO" id="GO:0016717">
    <property type="term" value="F:oxidoreductase activity, acting on paired donors, with oxidation of a pair of donors resulting in the reduction of molecular oxygen to two molecules of water"/>
    <property type="evidence" value="ECO:0007669"/>
    <property type="project" value="InterPro"/>
</dbReference>
<accession>A0A2S8EYR9</accession>
<evidence type="ECO:0000259" key="13">
    <source>
        <dbReference type="Pfam" id="PF00487"/>
    </source>
</evidence>
<evidence type="ECO:0000313" key="15">
    <source>
        <dbReference type="Proteomes" id="UP000240009"/>
    </source>
</evidence>
<dbReference type="Pfam" id="PF00487">
    <property type="entry name" value="FA_desaturase"/>
    <property type="match status" value="1"/>
</dbReference>
<evidence type="ECO:0000256" key="12">
    <source>
        <dbReference type="SAM" id="Phobius"/>
    </source>
</evidence>
<comment type="similarity">
    <text evidence="2">Belongs to the fatty acid desaturase type 2 family.</text>
</comment>
<comment type="caution">
    <text evidence="14">The sequence shown here is derived from an EMBL/GenBank/DDBJ whole genome shotgun (WGS) entry which is preliminary data.</text>
</comment>
<keyword evidence="6 12" id="KW-1133">Transmembrane helix</keyword>
<sequence>MATVSRVPLRQERPPGSVPSKIWWPYVIGIGGMHVLALLALWPWLFSWSGVAAVVIGHHLFGMLGMTVGYHRLLTHRSFQCPRWLERTLAILGVCCLQDTPARWVATHRLHHQHSDQTHDPHSPLVNFLWGQMGWLMVNNRDVNRLSHLEKYAKDLMRDPFYMWLERSHHGLLVVAAHVVAIFCLGAGIGWLTGGPGEVLRMGLSLVVWGVAVRTVFVWHVTWAVNSLTHLWGYQTYATSDNSRNNWLVGLLAHGEGWHNNHHALPTAAAHGRKWWEFDLSYRVIWTLERLGLAWNVSRPDARSERILAPESGG</sequence>
<keyword evidence="3" id="KW-0444">Lipid biosynthesis</keyword>
<evidence type="ECO:0000256" key="11">
    <source>
        <dbReference type="ARBA" id="ARBA00023160"/>
    </source>
</evidence>
<feature type="transmembrane region" description="Helical" evidence="12">
    <location>
        <begin position="172"/>
        <end position="194"/>
    </location>
</feature>
<evidence type="ECO:0000256" key="9">
    <source>
        <dbReference type="ARBA" id="ARBA00023098"/>
    </source>
</evidence>
<dbReference type="RefSeq" id="WP_105359649.1">
    <property type="nucleotide sequence ID" value="NZ_PUIA01000094.1"/>
</dbReference>
<dbReference type="PANTHER" id="PTHR11351">
    <property type="entry name" value="ACYL-COA DESATURASE"/>
    <property type="match status" value="1"/>
</dbReference>
<evidence type="ECO:0000256" key="1">
    <source>
        <dbReference type="ARBA" id="ARBA00004141"/>
    </source>
</evidence>
<dbReference type="EMBL" id="PUIA01000094">
    <property type="protein sequence ID" value="PQO25048.1"/>
    <property type="molecule type" value="Genomic_DNA"/>
</dbReference>
<keyword evidence="8" id="KW-0408">Iron</keyword>
<keyword evidence="9" id="KW-0443">Lipid metabolism</keyword>
<dbReference type="GO" id="GO:0006633">
    <property type="term" value="P:fatty acid biosynthetic process"/>
    <property type="evidence" value="ECO:0007669"/>
    <property type="project" value="UniProtKB-KW"/>
</dbReference>
<evidence type="ECO:0000256" key="7">
    <source>
        <dbReference type="ARBA" id="ARBA00023002"/>
    </source>
</evidence>
<dbReference type="PRINTS" id="PR00075">
    <property type="entry name" value="FACDDSATRASE"/>
</dbReference>
<keyword evidence="10 12" id="KW-0472">Membrane</keyword>
<evidence type="ECO:0000256" key="5">
    <source>
        <dbReference type="ARBA" id="ARBA00022832"/>
    </source>
</evidence>
<keyword evidence="4 12" id="KW-0812">Transmembrane</keyword>
<organism evidence="14 15">
    <name type="scientific">Blastopirellula marina</name>
    <dbReference type="NCBI Taxonomy" id="124"/>
    <lineage>
        <taxon>Bacteria</taxon>
        <taxon>Pseudomonadati</taxon>
        <taxon>Planctomycetota</taxon>
        <taxon>Planctomycetia</taxon>
        <taxon>Pirellulales</taxon>
        <taxon>Pirellulaceae</taxon>
        <taxon>Blastopirellula</taxon>
    </lineage>
</organism>
<gene>
    <name evidence="14" type="ORF">C5Y96_26450</name>
</gene>
<dbReference type="InterPro" id="IPR005804">
    <property type="entry name" value="FA_desaturase_dom"/>
</dbReference>
<dbReference type="PANTHER" id="PTHR11351:SF31">
    <property type="entry name" value="DESATURASE 1, ISOFORM A-RELATED"/>
    <property type="match status" value="1"/>
</dbReference>
<name>A0A2S8EYR9_9BACT</name>
<feature type="transmembrane region" description="Helical" evidence="12">
    <location>
        <begin position="51"/>
        <end position="70"/>
    </location>
</feature>
<feature type="transmembrane region" description="Helical" evidence="12">
    <location>
        <begin position="23"/>
        <end position="45"/>
    </location>
</feature>
<keyword evidence="7" id="KW-0560">Oxidoreductase</keyword>
<dbReference type="CDD" id="cd03505">
    <property type="entry name" value="Delta9-FADS-like"/>
    <property type="match status" value="1"/>
</dbReference>
<dbReference type="InterPro" id="IPR015876">
    <property type="entry name" value="Acyl-CoA_DS"/>
</dbReference>
<evidence type="ECO:0000313" key="14">
    <source>
        <dbReference type="EMBL" id="PQO25048.1"/>
    </source>
</evidence>
<evidence type="ECO:0000256" key="2">
    <source>
        <dbReference type="ARBA" id="ARBA00008749"/>
    </source>
</evidence>